<keyword evidence="2" id="KW-1185">Reference proteome</keyword>
<dbReference type="EMBL" id="VZDO01000014">
    <property type="protein sequence ID" value="KAB0678050.1"/>
    <property type="molecule type" value="Genomic_DNA"/>
</dbReference>
<comment type="caution">
    <text evidence="1">The sequence shown here is derived from an EMBL/GenBank/DDBJ whole genome shotgun (WGS) entry which is preliminary data.</text>
</comment>
<protein>
    <submittedName>
        <fullName evidence="1">Uncharacterized protein</fullName>
    </submittedName>
</protein>
<accession>A0A7V7PMB6</accession>
<dbReference type="AlphaFoldDB" id="A0A7V7PMB6"/>
<reference evidence="1 2" key="1">
    <citation type="submission" date="2019-09" db="EMBL/GenBank/DDBJ databases">
        <title>YIM 132180 draft genome.</title>
        <authorList>
            <person name="Zhang K."/>
        </authorList>
    </citation>
    <scope>NUCLEOTIDE SEQUENCE [LARGE SCALE GENOMIC DNA]</scope>
    <source>
        <strain evidence="1 2">YIM 132180</strain>
    </source>
</reference>
<dbReference type="RefSeq" id="WP_150971563.1">
    <property type="nucleotide sequence ID" value="NZ_VZDO01000014.1"/>
</dbReference>
<sequence length="726" mass="75766">MADPWADFLNPTPAARPKVDPWADFVAPAAPVAASVAPAYDDFPLSAPPPGAIIHGLDGKSFVADHPEISVARTAPAGSRDEAVEMQALKARGATAGPLGDVARAGQPFTQGQSLNYGDEIISAIFGAGSAATGGSFRDAYDYGQEFQRQELDRRRAEAPVTSLASEIAGGFATGAAAAPRVFASGAGLAVNALRGAAAGAAGGAASGFGGGSGFSGRIEDLIANGGIGAAVGGAVPLAGAAVGAGVRAYGTSRAAREILPSVGIGRRTADQLGRELERDALTPEAARAEAQRLGPNAMLLDAGDNLSGGAEAVANAPGAGNRTIRDRLRERAAGASQRITDAADEALGPQANMAETVDDLIARRTAEAGPAYRDALGTPIEWNDRLQQFIDDPVIRKGLREGVEIQRLDALAANEPWNPLDFAITGTNEAGEPIVTGVPNMRTLHAAKQGLDNIIEAYRDPTTGRLQLDTRGRAINAVQRSFLDALDGANPRYAEARRLFAGPTRVRDALSLGQDVFDNATRPDQLRQRLAGMTEDERDAFAMGARDQLSEIMGTARNDAGAARAKFETGWNREKLGLVLGDDERAAQFLDQLGAETRFANSRQAITGNSASARRLERAGEYNGQKGAARAAFDPASGLWGDTKRTFARLADSVMDGRAVRSAEEMRGEFGDAVSRQGARRDELIDAIMRYGQRRQTAANRGAATEGMMRAILSGGALAYAGAGR</sequence>
<evidence type="ECO:0000313" key="2">
    <source>
        <dbReference type="Proteomes" id="UP000432089"/>
    </source>
</evidence>
<proteinExistence type="predicted"/>
<gene>
    <name evidence="1" type="ORF">F6X38_16625</name>
</gene>
<organism evidence="1 2">
    <name type="scientific">Plantimonas leprariae</name>
    <dbReference type="NCBI Taxonomy" id="2615207"/>
    <lineage>
        <taxon>Bacteria</taxon>
        <taxon>Pseudomonadati</taxon>
        <taxon>Pseudomonadota</taxon>
        <taxon>Alphaproteobacteria</taxon>
        <taxon>Hyphomicrobiales</taxon>
        <taxon>Aurantimonadaceae</taxon>
        <taxon>Plantimonas</taxon>
    </lineage>
</organism>
<evidence type="ECO:0000313" key="1">
    <source>
        <dbReference type="EMBL" id="KAB0678050.1"/>
    </source>
</evidence>
<name>A0A7V7PMB6_9HYPH</name>
<dbReference type="Proteomes" id="UP000432089">
    <property type="component" value="Unassembled WGS sequence"/>
</dbReference>